<dbReference type="AlphaFoldDB" id="A0A150P7K8"/>
<comment type="caution">
    <text evidence="1">The sequence shown here is derived from an EMBL/GenBank/DDBJ whole genome shotgun (WGS) entry which is preliminary data.</text>
</comment>
<dbReference type="Proteomes" id="UP000075420">
    <property type="component" value="Unassembled WGS sequence"/>
</dbReference>
<proteinExistence type="predicted"/>
<evidence type="ECO:0000313" key="2">
    <source>
        <dbReference type="Proteomes" id="UP000075420"/>
    </source>
</evidence>
<name>A0A150P7K8_SORCE</name>
<dbReference type="EMBL" id="JELY01002823">
    <property type="protein sequence ID" value="KYF51468.1"/>
    <property type="molecule type" value="Genomic_DNA"/>
</dbReference>
<organism evidence="1 2">
    <name type="scientific">Sorangium cellulosum</name>
    <name type="common">Polyangium cellulosum</name>
    <dbReference type="NCBI Taxonomy" id="56"/>
    <lineage>
        <taxon>Bacteria</taxon>
        <taxon>Pseudomonadati</taxon>
        <taxon>Myxococcota</taxon>
        <taxon>Polyangia</taxon>
        <taxon>Polyangiales</taxon>
        <taxon>Polyangiaceae</taxon>
        <taxon>Sorangium</taxon>
    </lineage>
</organism>
<gene>
    <name evidence="1" type="ORF">BE08_38070</name>
</gene>
<reference evidence="1 2" key="1">
    <citation type="submission" date="2014-02" db="EMBL/GenBank/DDBJ databases">
        <title>The small core and large imbalanced accessory genome model reveals a collaborative survival strategy of Sorangium cellulosum strains in nature.</title>
        <authorList>
            <person name="Han K."/>
            <person name="Peng R."/>
            <person name="Blom J."/>
            <person name="Li Y.-Z."/>
        </authorList>
    </citation>
    <scope>NUCLEOTIDE SEQUENCE [LARGE SCALE GENOMIC DNA]</scope>
    <source>
        <strain evidence="1 2">So0157-25</strain>
    </source>
</reference>
<sequence>MGQPDLFAKRTFAEETERLTGGAITWQDPPEIRLEKVQSDGLLVIHRPERLAHLTAPWPCARSAEEVMIELKLAGDHVDRSAIERALLRRQARQLQRVEEEPPTPSWLGHEPLWLVAPHVPEWLGQAYAPTRFAPGCYRVEPLGHCFLWVAANELPLREELVAFLVARSGRALDEFGRWVAGRRPLEWVLSMLEYLAMSTTTREELLWRFGKTDDPEVEARRQHILEVLLEASPQIRERLIEKGIEQGIEQGIEKGIEKGINEGRLAEARAAVRRVLARRQIALRPEDDARIEDCVELATLERWIDQSITAANAAEALQ</sequence>
<evidence type="ECO:0000313" key="1">
    <source>
        <dbReference type="EMBL" id="KYF51468.1"/>
    </source>
</evidence>
<accession>A0A150P7K8</accession>
<protein>
    <recommendedName>
        <fullName evidence="3">DUF4351 domain-containing protein</fullName>
    </recommendedName>
</protein>
<evidence type="ECO:0008006" key="3">
    <source>
        <dbReference type="Google" id="ProtNLM"/>
    </source>
</evidence>